<sequence length="147" mass="17137">MKTIFDQNTIEELVLRINTLEANDIAQWGKMNAYQMVKHCVLGEEMFLGKKTYKRLFIGRLFGSMALKGILKDESSIKKNQPTHPEMKITGTGNFENEQKKWVAFLQEYPTFSNINFVHPFFGKMSKEQIGQFVYKHTDHHLSQFGK</sequence>
<evidence type="ECO:0000313" key="2">
    <source>
        <dbReference type="Proteomes" id="UP000740413"/>
    </source>
</evidence>
<dbReference type="Proteomes" id="UP000740413">
    <property type="component" value="Unassembled WGS sequence"/>
</dbReference>
<reference evidence="2" key="1">
    <citation type="submission" date="2023-07" db="EMBL/GenBank/DDBJ databases">
        <title>Zobellia barbeyronii sp. nov., a new marine flavobacterium, isolated from green and red algae.</title>
        <authorList>
            <person name="Nedashkovskaya O.I."/>
            <person name="Otstavnykh N."/>
            <person name="Zhukova N."/>
            <person name="Guzev K."/>
            <person name="Chausova V."/>
            <person name="Tekutyeva L."/>
            <person name="Mikhailov V."/>
            <person name="Isaeva M."/>
        </authorList>
    </citation>
    <scope>NUCLEOTIDE SEQUENCE [LARGE SCALE GENOMIC DNA]</scope>
    <source>
        <strain evidence="2">KMM 6746</strain>
    </source>
</reference>
<protein>
    <submittedName>
        <fullName evidence="1">DUF1569 domain-containing protein</fullName>
    </submittedName>
</protein>
<comment type="caution">
    <text evidence="1">The sequence shown here is derived from an EMBL/GenBank/DDBJ whole genome shotgun (WGS) entry which is preliminary data.</text>
</comment>
<dbReference type="Pfam" id="PF07606">
    <property type="entry name" value="DUF1569"/>
    <property type="match status" value="1"/>
</dbReference>
<gene>
    <name evidence="1" type="ORF">HW347_00345</name>
</gene>
<dbReference type="InterPro" id="IPR034660">
    <property type="entry name" value="DinB/YfiT-like"/>
</dbReference>
<dbReference type="InterPro" id="IPR011463">
    <property type="entry name" value="DUF1569"/>
</dbReference>
<name>A0ABS5W9U0_9FLAO</name>
<keyword evidence="2" id="KW-1185">Reference proteome</keyword>
<dbReference type="EMBL" id="JACATN010000001">
    <property type="protein sequence ID" value="MBT2159688.1"/>
    <property type="molecule type" value="Genomic_DNA"/>
</dbReference>
<proteinExistence type="predicted"/>
<organism evidence="1 2">
    <name type="scientific">Zobellia barbeyronii</name>
    <dbReference type="NCBI Taxonomy" id="2748009"/>
    <lineage>
        <taxon>Bacteria</taxon>
        <taxon>Pseudomonadati</taxon>
        <taxon>Bacteroidota</taxon>
        <taxon>Flavobacteriia</taxon>
        <taxon>Flavobacteriales</taxon>
        <taxon>Flavobacteriaceae</taxon>
        <taxon>Zobellia</taxon>
    </lineage>
</organism>
<accession>A0ABS5W9U0</accession>
<dbReference type="RefSeq" id="WP_214609985.1">
    <property type="nucleotide sequence ID" value="NZ_JACATN010000001.1"/>
</dbReference>
<evidence type="ECO:0000313" key="1">
    <source>
        <dbReference type="EMBL" id="MBT2159688.1"/>
    </source>
</evidence>
<dbReference type="Gene3D" id="1.20.120.450">
    <property type="entry name" value="dinb family like domain"/>
    <property type="match status" value="1"/>
</dbReference>